<dbReference type="InterPro" id="IPR036412">
    <property type="entry name" value="HAD-like_sf"/>
</dbReference>
<dbReference type="Gene3D" id="3.40.50.1000">
    <property type="entry name" value="HAD superfamily/HAD-like"/>
    <property type="match status" value="1"/>
</dbReference>
<protein>
    <submittedName>
        <fullName evidence="1">HAD family hydrolase</fullName>
        <ecNumber evidence="1">3.-.-.-</ecNumber>
        <ecNumber evidence="1">3.1.3.-</ecNumber>
    </submittedName>
</protein>
<dbReference type="Pfam" id="PF08282">
    <property type="entry name" value="Hydrolase_3"/>
    <property type="match status" value="1"/>
</dbReference>
<evidence type="ECO:0000313" key="1">
    <source>
        <dbReference type="EMBL" id="MFD2830626.1"/>
    </source>
</evidence>
<dbReference type="InterPro" id="IPR006379">
    <property type="entry name" value="HAD-SF_hydro_IIB"/>
</dbReference>
<name>A0ABW5WV07_9STAP</name>
<proteinExistence type="predicted"/>
<dbReference type="Gene3D" id="3.30.1240.10">
    <property type="match status" value="1"/>
</dbReference>
<dbReference type="GO" id="GO:0016787">
    <property type="term" value="F:hydrolase activity"/>
    <property type="evidence" value="ECO:0007669"/>
    <property type="project" value="UniProtKB-KW"/>
</dbReference>
<dbReference type="EC" id="3.1.3.-" evidence="1"/>
<keyword evidence="1" id="KW-0378">Hydrolase</keyword>
<gene>
    <name evidence="1" type="ORF">ACFSX4_09140</name>
</gene>
<dbReference type="Proteomes" id="UP001597519">
    <property type="component" value="Unassembled WGS sequence"/>
</dbReference>
<dbReference type="RefSeq" id="WP_377773838.1">
    <property type="nucleotide sequence ID" value="NZ_JBHUOQ010000003.1"/>
</dbReference>
<dbReference type="SFLD" id="SFLDG01140">
    <property type="entry name" value="C2.B:_Phosphomannomutase_and_P"/>
    <property type="match status" value="1"/>
</dbReference>
<dbReference type="NCBIfam" id="TIGR00099">
    <property type="entry name" value="Cof-subfamily"/>
    <property type="match status" value="1"/>
</dbReference>
<keyword evidence="2" id="KW-1185">Reference proteome</keyword>
<accession>A0ABW5WV07</accession>
<dbReference type="SUPFAM" id="SSF56784">
    <property type="entry name" value="HAD-like"/>
    <property type="match status" value="1"/>
</dbReference>
<dbReference type="InterPro" id="IPR023214">
    <property type="entry name" value="HAD_sf"/>
</dbReference>
<dbReference type="NCBIfam" id="TIGR01484">
    <property type="entry name" value="HAD-SF-IIB"/>
    <property type="match status" value="1"/>
</dbReference>
<dbReference type="InterPro" id="IPR000150">
    <property type="entry name" value="Cof"/>
</dbReference>
<dbReference type="PANTHER" id="PTHR10000">
    <property type="entry name" value="PHOSPHOSERINE PHOSPHATASE"/>
    <property type="match status" value="1"/>
</dbReference>
<dbReference type="PANTHER" id="PTHR10000:SF55">
    <property type="entry name" value="5-AMINO-6-(5-PHOSPHO-D-RIBITYLAMINO)URACIL PHOSPHATASE YCSE"/>
    <property type="match status" value="1"/>
</dbReference>
<evidence type="ECO:0000313" key="2">
    <source>
        <dbReference type="Proteomes" id="UP001597519"/>
    </source>
</evidence>
<dbReference type="EMBL" id="JBHUOQ010000003">
    <property type="protein sequence ID" value="MFD2830626.1"/>
    <property type="molecule type" value="Genomic_DNA"/>
</dbReference>
<dbReference type="PROSITE" id="PS01228">
    <property type="entry name" value="COF_1"/>
    <property type="match status" value="1"/>
</dbReference>
<reference evidence="2" key="1">
    <citation type="journal article" date="2019" name="Int. J. Syst. Evol. Microbiol.">
        <title>The Global Catalogue of Microorganisms (GCM) 10K type strain sequencing project: providing services to taxonomists for standard genome sequencing and annotation.</title>
        <authorList>
            <consortium name="The Broad Institute Genomics Platform"/>
            <consortium name="The Broad Institute Genome Sequencing Center for Infectious Disease"/>
            <person name="Wu L."/>
            <person name="Ma J."/>
        </authorList>
    </citation>
    <scope>NUCLEOTIDE SEQUENCE [LARGE SCALE GENOMIC DNA]</scope>
    <source>
        <strain evidence="2">KCTC 33575</strain>
    </source>
</reference>
<comment type="caution">
    <text evidence="1">The sequence shown here is derived from an EMBL/GenBank/DDBJ whole genome shotgun (WGS) entry which is preliminary data.</text>
</comment>
<sequence>MKAIALDMDGTVLNDHGQMSSRLKNVFRRMHDKGIKVIFATGRTQSEILNVTPKEVPLAGYVAASGMSVFIDDRLVSEKTFKKETVIEILEHARENEIYYETFTAQTPAHTLKADKEYSLRDFSLDTPETLKPYEEILMNETAESNVQWVDSIDYSQILKVFFISKDLKKIDRWHDYLENRKDDLGCALYKTSRHNCEVMQAGEDKATGLKVLLDHYNIDFKDVHAFGDSMNDLSMFDACGKSTAMKGSPDEILNAADDVTAFSNDEYGVADYLETHYL</sequence>
<dbReference type="SFLD" id="SFLDS00003">
    <property type="entry name" value="Haloacid_Dehalogenase"/>
    <property type="match status" value="1"/>
</dbReference>
<organism evidence="1 2">
    <name type="scientific">Corticicoccus populi</name>
    <dbReference type="NCBI Taxonomy" id="1812821"/>
    <lineage>
        <taxon>Bacteria</taxon>
        <taxon>Bacillati</taxon>
        <taxon>Bacillota</taxon>
        <taxon>Bacilli</taxon>
        <taxon>Bacillales</taxon>
        <taxon>Staphylococcaceae</taxon>
        <taxon>Corticicoccus</taxon>
    </lineage>
</organism>
<dbReference type="EC" id="3.-.-.-" evidence="1"/>